<gene>
    <name evidence="2" type="ORF">HA252_00925</name>
    <name evidence="3" type="ORF">J4203_02910</name>
</gene>
<evidence type="ECO:0000259" key="1">
    <source>
        <dbReference type="Pfam" id="PF04010"/>
    </source>
</evidence>
<dbReference type="AlphaFoldDB" id="A0A7J4JFR1"/>
<dbReference type="EMBL" id="DUGH01000020">
    <property type="protein sequence ID" value="HIH15950.1"/>
    <property type="molecule type" value="Genomic_DNA"/>
</dbReference>
<dbReference type="Proteomes" id="UP000564964">
    <property type="component" value="Unassembled WGS sequence"/>
</dbReference>
<protein>
    <submittedName>
        <fullName evidence="2">DUF357 domain-containing protein</fullName>
    </submittedName>
</protein>
<dbReference type="Pfam" id="PF04010">
    <property type="entry name" value="DUF357"/>
    <property type="match status" value="1"/>
</dbReference>
<dbReference type="SUPFAM" id="SSF158372">
    <property type="entry name" value="AF1782-like"/>
    <property type="match status" value="1"/>
</dbReference>
<dbReference type="Gene3D" id="1.20.1270.90">
    <property type="entry name" value="AF1782-like"/>
    <property type="match status" value="1"/>
</dbReference>
<reference evidence="3" key="2">
    <citation type="submission" date="2021-03" db="EMBL/GenBank/DDBJ databases">
        <authorList>
            <person name="Jaffe A."/>
        </authorList>
    </citation>
    <scope>NUCLEOTIDE SEQUENCE</scope>
    <source>
        <strain evidence="3">RIFCSPLOWO2_01_FULL_58_19</strain>
    </source>
</reference>
<evidence type="ECO:0000313" key="2">
    <source>
        <dbReference type="EMBL" id="HIH15950.1"/>
    </source>
</evidence>
<sequence length="96" mass="10692">MPDKELLERVARYRSLTETALKKIRLKEGLTAKEKATAGDFLAMARDYARDAGYFDGKGEHLTALAAYSYAHAWLDAGVRAGWLDAQGDDRLFTLP</sequence>
<feature type="domain" description="DUF357" evidence="1">
    <location>
        <begin position="12"/>
        <end position="83"/>
    </location>
</feature>
<proteinExistence type="predicted"/>
<dbReference type="InterPro" id="IPR023140">
    <property type="entry name" value="DUF357"/>
</dbReference>
<reference evidence="3" key="3">
    <citation type="submission" date="2021-05" db="EMBL/GenBank/DDBJ databases">
        <title>Protein family content uncovers lineage relationships and bacterial pathway maintenance mechanisms in DPANN archaea.</title>
        <authorList>
            <person name="Castelle C.J."/>
            <person name="Meheust R."/>
            <person name="Jaffe A.L."/>
            <person name="Seitz K."/>
            <person name="Gong X."/>
            <person name="Baker B.J."/>
            <person name="Banfield J.F."/>
        </authorList>
    </citation>
    <scope>NUCLEOTIDE SEQUENCE</scope>
    <source>
        <strain evidence="3">RIFCSPLOWO2_01_FULL_58_19</strain>
    </source>
</reference>
<reference evidence="4" key="1">
    <citation type="journal article" date="2020" name="bioRxiv">
        <title>A rank-normalized archaeal taxonomy based on genome phylogeny resolves widespread incomplete and uneven classifications.</title>
        <authorList>
            <person name="Rinke C."/>
            <person name="Chuvochina M."/>
            <person name="Mussig A.J."/>
            <person name="Chaumeil P.-A."/>
            <person name="Waite D.W."/>
            <person name="Whitman W.B."/>
            <person name="Parks D.H."/>
            <person name="Hugenholtz P."/>
        </authorList>
    </citation>
    <scope>NUCLEOTIDE SEQUENCE [LARGE SCALE GENOMIC DNA]</scope>
</reference>
<dbReference type="Proteomes" id="UP000678237">
    <property type="component" value="Unassembled WGS sequence"/>
</dbReference>
<comment type="caution">
    <text evidence="2">The sequence shown here is derived from an EMBL/GenBank/DDBJ whole genome shotgun (WGS) entry which is preliminary data.</text>
</comment>
<dbReference type="EMBL" id="JAGVWE010000003">
    <property type="protein sequence ID" value="MBS3062798.1"/>
    <property type="molecule type" value="Genomic_DNA"/>
</dbReference>
<name>A0A7J4JFR1_9ARCH</name>
<accession>A0A7J4JFR1</accession>
<dbReference type="InterPro" id="IPR036809">
    <property type="entry name" value="AF1782-like_sf"/>
</dbReference>
<evidence type="ECO:0000313" key="4">
    <source>
        <dbReference type="Proteomes" id="UP000564964"/>
    </source>
</evidence>
<organism evidence="2 4">
    <name type="scientific">Candidatus Iainarchaeum sp</name>
    <dbReference type="NCBI Taxonomy" id="3101447"/>
    <lineage>
        <taxon>Archaea</taxon>
        <taxon>Candidatus Iainarchaeota</taxon>
        <taxon>Candidatus Iainarchaeia</taxon>
        <taxon>Candidatus Iainarchaeales</taxon>
        <taxon>Candidatus Iainarchaeaceae</taxon>
        <taxon>Candidatus Iainarchaeum</taxon>
    </lineage>
</organism>
<evidence type="ECO:0000313" key="3">
    <source>
        <dbReference type="EMBL" id="MBS3062798.1"/>
    </source>
</evidence>